<evidence type="ECO:0000313" key="1">
    <source>
        <dbReference type="EMBL" id="SVA48253.1"/>
    </source>
</evidence>
<gene>
    <name evidence="1" type="ORF">METZ01_LOCUS101107</name>
</gene>
<sequence length="106" mass="11836">MYKLIKALNTAVILTIISTLPSVALSQSINLKGQLGGSGILGNDPAEGRSSFEAQLVYIPTISFYHPLNDERLLDLEWAYRLNRTYSGEDLLASAEKPYRGWIRYS</sequence>
<name>A0A381W8L4_9ZZZZ</name>
<feature type="non-terminal residue" evidence="1">
    <location>
        <position position="106"/>
    </location>
</feature>
<proteinExistence type="predicted"/>
<organism evidence="1">
    <name type="scientific">marine metagenome</name>
    <dbReference type="NCBI Taxonomy" id="408172"/>
    <lineage>
        <taxon>unclassified sequences</taxon>
        <taxon>metagenomes</taxon>
        <taxon>ecological metagenomes</taxon>
    </lineage>
</organism>
<dbReference type="EMBL" id="UINC01010885">
    <property type="protein sequence ID" value="SVA48253.1"/>
    <property type="molecule type" value="Genomic_DNA"/>
</dbReference>
<protein>
    <submittedName>
        <fullName evidence="1">Uncharacterized protein</fullName>
    </submittedName>
</protein>
<accession>A0A381W8L4</accession>
<dbReference type="AlphaFoldDB" id="A0A381W8L4"/>
<reference evidence="1" key="1">
    <citation type="submission" date="2018-05" db="EMBL/GenBank/DDBJ databases">
        <authorList>
            <person name="Lanie J.A."/>
            <person name="Ng W.-L."/>
            <person name="Kazmierczak K.M."/>
            <person name="Andrzejewski T.M."/>
            <person name="Davidsen T.M."/>
            <person name="Wayne K.J."/>
            <person name="Tettelin H."/>
            <person name="Glass J.I."/>
            <person name="Rusch D."/>
            <person name="Podicherti R."/>
            <person name="Tsui H.-C.T."/>
            <person name="Winkler M.E."/>
        </authorList>
    </citation>
    <scope>NUCLEOTIDE SEQUENCE</scope>
</reference>